<reference evidence="2" key="1">
    <citation type="submission" date="2018-05" db="EMBL/GenBank/DDBJ databases">
        <authorList>
            <person name="Lanie J.A."/>
            <person name="Ng W.-L."/>
            <person name="Kazmierczak K.M."/>
            <person name="Andrzejewski T.M."/>
            <person name="Davidsen T.M."/>
            <person name="Wayne K.J."/>
            <person name="Tettelin H."/>
            <person name="Glass J.I."/>
            <person name="Rusch D."/>
            <person name="Podicherti R."/>
            <person name="Tsui H.-C.T."/>
            <person name="Winkler M.E."/>
        </authorList>
    </citation>
    <scope>NUCLEOTIDE SEQUENCE</scope>
</reference>
<dbReference type="Gene3D" id="3.40.30.10">
    <property type="entry name" value="Glutaredoxin"/>
    <property type="match status" value="1"/>
</dbReference>
<dbReference type="InterPro" id="IPR000866">
    <property type="entry name" value="AhpC/TSA"/>
</dbReference>
<dbReference type="SUPFAM" id="SSF52833">
    <property type="entry name" value="Thioredoxin-like"/>
    <property type="match status" value="1"/>
</dbReference>
<organism evidence="2">
    <name type="scientific">marine metagenome</name>
    <dbReference type="NCBI Taxonomy" id="408172"/>
    <lineage>
        <taxon>unclassified sequences</taxon>
        <taxon>metagenomes</taxon>
        <taxon>ecological metagenomes</taxon>
    </lineage>
</organism>
<dbReference type="InterPro" id="IPR036249">
    <property type="entry name" value="Thioredoxin-like_sf"/>
</dbReference>
<dbReference type="GO" id="GO:0016209">
    <property type="term" value="F:antioxidant activity"/>
    <property type="evidence" value="ECO:0007669"/>
    <property type="project" value="InterPro"/>
</dbReference>
<dbReference type="GO" id="GO:0016491">
    <property type="term" value="F:oxidoreductase activity"/>
    <property type="evidence" value="ECO:0007669"/>
    <property type="project" value="InterPro"/>
</dbReference>
<sequence>MVLGPGTQAPNFTLNTHSGQITLSELRGKTVVIGFHPASFTGG</sequence>
<feature type="domain" description="Alkyl hydroperoxide reductase subunit C/ Thiol specific antioxidant" evidence="1">
    <location>
        <begin position="5"/>
        <end position="42"/>
    </location>
</feature>
<protein>
    <recommendedName>
        <fullName evidence="1">Alkyl hydroperoxide reductase subunit C/ Thiol specific antioxidant domain-containing protein</fullName>
    </recommendedName>
</protein>
<proteinExistence type="predicted"/>
<name>A0A381Y8B7_9ZZZZ</name>
<evidence type="ECO:0000259" key="1">
    <source>
        <dbReference type="Pfam" id="PF00578"/>
    </source>
</evidence>
<gene>
    <name evidence="2" type="ORF">METZ01_LOCUS125726</name>
</gene>
<dbReference type="EMBL" id="UINC01017547">
    <property type="protein sequence ID" value="SVA72872.1"/>
    <property type="molecule type" value="Genomic_DNA"/>
</dbReference>
<accession>A0A381Y8B7</accession>
<dbReference type="Pfam" id="PF00578">
    <property type="entry name" value="AhpC-TSA"/>
    <property type="match status" value="1"/>
</dbReference>
<evidence type="ECO:0000313" key="2">
    <source>
        <dbReference type="EMBL" id="SVA72872.1"/>
    </source>
</evidence>
<dbReference type="AlphaFoldDB" id="A0A381Y8B7"/>